<evidence type="ECO:0000313" key="2">
    <source>
        <dbReference type="EMBL" id="JAB69660.1"/>
    </source>
</evidence>
<organism evidence="2">
    <name type="scientific">Ixodes ricinus</name>
    <name type="common">Common tick</name>
    <name type="synonym">Acarus ricinus</name>
    <dbReference type="NCBI Taxonomy" id="34613"/>
    <lineage>
        <taxon>Eukaryota</taxon>
        <taxon>Metazoa</taxon>
        <taxon>Ecdysozoa</taxon>
        <taxon>Arthropoda</taxon>
        <taxon>Chelicerata</taxon>
        <taxon>Arachnida</taxon>
        <taxon>Acari</taxon>
        <taxon>Parasitiformes</taxon>
        <taxon>Ixodida</taxon>
        <taxon>Ixodoidea</taxon>
        <taxon>Ixodidae</taxon>
        <taxon>Ixodinae</taxon>
        <taxon>Ixodes</taxon>
    </lineage>
</organism>
<feature type="signal peptide" evidence="1">
    <location>
        <begin position="1"/>
        <end position="18"/>
    </location>
</feature>
<dbReference type="EMBL" id="GANP01014808">
    <property type="protein sequence ID" value="JAB69660.1"/>
    <property type="molecule type" value="mRNA"/>
</dbReference>
<dbReference type="AlphaFoldDB" id="V5GHF0"/>
<dbReference type="GO" id="GO:0004867">
    <property type="term" value="F:serine-type endopeptidase inhibitor activity"/>
    <property type="evidence" value="ECO:0007669"/>
    <property type="project" value="InterPro"/>
</dbReference>
<evidence type="ECO:0000256" key="1">
    <source>
        <dbReference type="SAM" id="SignalP"/>
    </source>
</evidence>
<dbReference type="InterPro" id="IPR036880">
    <property type="entry name" value="Kunitz_BPTI_sf"/>
</dbReference>
<proteinExistence type="evidence at transcript level"/>
<feature type="chain" id="PRO_5004733624" evidence="1">
    <location>
        <begin position="19"/>
        <end position="93"/>
    </location>
</feature>
<name>V5GHF0_IXORI</name>
<accession>V5GHF0</accession>
<reference evidence="2" key="1">
    <citation type="journal article" date="2015" name="Sci. Rep.">
        <title>Tissue- and time-dependent transcription in Ixodes ricinus salivary glands and midguts when blood feeding on the vertebrate host.</title>
        <authorList>
            <person name="Kotsyfakis M."/>
            <person name="Schwarz A."/>
            <person name="Erhart J."/>
            <person name="Ribeiro J.M."/>
        </authorList>
    </citation>
    <scope>NUCLEOTIDE SEQUENCE</scope>
    <source>
        <tissue evidence="2">Salivary gland and midgut</tissue>
    </source>
</reference>
<dbReference type="SUPFAM" id="SSF57362">
    <property type="entry name" value="BPTI-like"/>
    <property type="match status" value="1"/>
</dbReference>
<protein>
    <submittedName>
        <fullName evidence="2">Putative secreted protein</fullName>
    </submittedName>
</protein>
<sequence length="93" mass="10462">MMKLLLIFFVICIHTSGCLRTARVTCKPLYHGGYGGSERGNVKPKWSFSPYSNRCEQVMVRSSCPPSRNCSPSQDKCEENCDPKTLACLKKLE</sequence>
<keyword evidence="1" id="KW-0732">Signal</keyword>